<sequence>MRLVARHLQKRRMVGRDALRHQAAHLQRHIPRHPVKDHTVRLAVRVFHCIRSEHIVQAAAVAVRGMHTVAAGFLRILLFPIQRLISRAAQDLFFRQTVRHAAEHKFRMSAEALAGIYAAIRRDGREPAKAGE</sequence>
<evidence type="ECO:0000313" key="1">
    <source>
        <dbReference type="EMBL" id="MPN60898.1"/>
    </source>
</evidence>
<dbReference type="AlphaFoldDB" id="A0A645JB60"/>
<dbReference type="EMBL" id="VSSQ01136738">
    <property type="protein sequence ID" value="MPN60898.1"/>
    <property type="molecule type" value="Genomic_DNA"/>
</dbReference>
<name>A0A645JB60_9ZZZZ</name>
<accession>A0A645JB60</accession>
<proteinExistence type="predicted"/>
<protein>
    <submittedName>
        <fullName evidence="1">Uncharacterized protein</fullName>
    </submittedName>
</protein>
<comment type="caution">
    <text evidence="1">The sequence shown here is derived from an EMBL/GenBank/DDBJ whole genome shotgun (WGS) entry which is preliminary data.</text>
</comment>
<organism evidence="1">
    <name type="scientific">bioreactor metagenome</name>
    <dbReference type="NCBI Taxonomy" id="1076179"/>
    <lineage>
        <taxon>unclassified sequences</taxon>
        <taxon>metagenomes</taxon>
        <taxon>ecological metagenomes</taxon>
    </lineage>
</organism>
<reference evidence="1" key="1">
    <citation type="submission" date="2019-08" db="EMBL/GenBank/DDBJ databases">
        <authorList>
            <person name="Kucharzyk K."/>
            <person name="Murdoch R.W."/>
            <person name="Higgins S."/>
            <person name="Loffler F."/>
        </authorList>
    </citation>
    <scope>NUCLEOTIDE SEQUENCE</scope>
</reference>
<gene>
    <name evidence="1" type="ORF">SDC9_208631</name>
</gene>